<gene>
    <name evidence="1" type="ORF">HPB51_005187</name>
</gene>
<organism evidence="1 2">
    <name type="scientific">Rhipicephalus microplus</name>
    <name type="common">Cattle tick</name>
    <name type="synonym">Boophilus microplus</name>
    <dbReference type="NCBI Taxonomy" id="6941"/>
    <lineage>
        <taxon>Eukaryota</taxon>
        <taxon>Metazoa</taxon>
        <taxon>Ecdysozoa</taxon>
        <taxon>Arthropoda</taxon>
        <taxon>Chelicerata</taxon>
        <taxon>Arachnida</taxon>
        <taxon>Acari</taxon>
        <taxon>Parasitiformes</taxon>
        <taxon>Ixodida</taxon>
        <taxon>Ixodoidea</taxon>
        <taxon>Ixodidae</taxon>
        <taxon>Rhipicephalinae</taxon>
        <taxon>Rhipicephalus</taxon>
        <taxon>Boophilus</taxon>
    </lineage>
</organism>
<name>A0A9J6DF99_RHIMP</name>
<evidence type="ECO:0008006" key="3">
    <source>
        <dbReference type="Google" id="ProtNLM"/>
    </source>
</evidence>
<accession>A0A9J6DF99</accession>
<comment type="caution">
    <text evidence="1">The sequence shown here is derived from an EMBL/GenBank/DDBJ whole genome shotgun (WGS) entry which is preliminary data.</text>
</comment>
<dbReference type="EMBL" id="JABSTU010000009">
    <property type="protein sequence ID" value="KAH8020820.1"/>
    <property type="molecule type" value="Genomic_DNA"/>
</dbReference>
<proteinExistence type="predicted"/>
<evidence type="ECO:0000313" key="2">
    <source>
        <dbReference type="Proteomes" id="UP000821866"/>
    </source>
</evidence>
<reference evidence="1" key="1">
    <citation type="journal article" date="2020" name="Cell">
        <title>Large-Scale Comparative Analyses of Tick Genomes Elucidate Their Genetic Diversity and Vector Capacities.</title>
        <authorList>
            <consortium name="Tick Genome and Microbiome Consortium (TIGMIC)"/>
            <person name="Jia N."/>
            <person name="Wang J."/>
            <person name="Shi W."/>
            <person name="Du L."/>
            <person name="Sun Y."/>
            <person name="Zhan W."/>
            <person name="Jiang J.F."/>
            <person name="Wang Q."/>
            <person name="Zhang B."/>
            <person name="Ji P."/>
            <person name="Bell-Sakyi L."/>
            <person name="Cui X.M."/>
            <person name="Yuan T.T."/>
            <person name="Jiang B.G."/>
            <person name="Yang W.F."/>
            <person name="Lam T.T."/>
            <person name="Chang Q.C."/>
            <person name="Ding S.J."/>
            <person name="Wang X.J."/>
            <person name="Zhu J.G."/>
            <person name="Ruan X.D."/>
            <person name="Zhao L."/>
            <person name="Wei J.T."/>
            <person name="Ye R.Z."/>
            <person name="Que T.C."/>
            <person name="Du C.H."/>
            <person name="Zhou Y.H."/>
            <person name="Cheng J.X."/>
            <person name="Dai P.F."/>
            <person name="Guo W.B."/>
            <person name="Han X.H."/>
            <person name="Huang E.J."/>
            <person name="Li L.F."/>
            <person name="Wei W."/>
            <person name="Gao Y.C."/>
            <person name="Liu J.Z."/>
            <person name="Shao H.Z."/>
            <person name="Wang X."/>
            <person name="Wang C.C."/>
            <person name="Yang T.C."/>
            <person name="Huo Q.B."/>
            <person name="Li W."/>
            <person name="Chen H.Y."/>
            <person name="Chen S.E."/>
            <person name="Zhou L.G."/>
            <person name="Ni X.B."/>
            <person name="Tian J.H."/>
            <person name="Sheng Y."/>
            <person name="Liu T."/>
            <person name="Pan Y.S."/>
            <person name="Xia L.Y."/>
            <person name="Li J."/>
            <person name="Zhao F."/>
            <person name="Cao W.C."/>
        </authorList>
    </citation>
    <scope>NUCLEOTIDE SEQUENCE</scope>
    <source>
        <strain evidence="1">Rmic-2018</strain>
    </source>
</reference>
<protein>
    <recommendedName>
        <fullName evidence="3">Tick transposon</fullName>
    </recommendedName>
</protein>
<dbReference type="AlphaFoldDB" id="A0A9J6DF99"/>
<dbReference type="Proteomes" id="UP000821866">
    <property type="component" value="Chromosome 7"/>
</dbReference>
<evidence type="ECO:0000313" key="1">
    <source>
        <dbReference type="EMBL" id="KAH8020820.1"/>
    </source>
</evidence>
<keyword evidence="2" id="KW-1185">Reference proteome</keyword>
<sequence length="107" mass="11697">MHSTKRSRIPFPAYPDVKVALLKWLQHSKAAHLPVNGTILRETSSHCTLATKASSAGTAGSLDFEEQNSLTYLVVCGESGSTDSNVVDDWHERTLAPLLQEFVEDDA</sequence>
<reference evidence="1" key="2">
    <citation type="submission" date="2021-09" db="EMBL/GenBank/DDBJ databases">
        <authorList>
            <person name="Jia N."/>
            <person name="Wang J."/>
            <person name="Shi W."/>
            <person name="Du L."/>
            <person name="Sun Y."/>
            <person name="Zhan W."/>
            <person name="Jiang J."/>
            <person name="Wang Q."/>
            <person name="Zhang B."/>
            <person name="Ji P."/>
            <person name="Sakyi L.B."/>
            <person name="Cui X."/>
            <person name="Yuan T."/>
            <person name="Jiang B."/>
            <person name="Yang W."/>
            <person name="Lam T.T.-Y."/>
            <person name="Chang Q."/>
            <person name="Ding S."/>
            <person name="Wang X."/>
            <person name="Zhu J."/>
            <person name="Ruan X."/>
            <person name="Zhao L."/>
            <person name="Wei J."/>
            <person name="Que T."/>
            <person name="Du C."/>
            <person name="Cheng J."/>
            <person name="Dai P."/>
            <person name="Han X."/>
            <person name="Huang E."/>
            <person name="Gao Y."/>
            <person name="Liu J."/>
            <person name="Shao H."/>
            <person name="Ye R."/>
            <person name="Li L."/>
            <person name="Wei W."/>
            <person name="Wang X."/>
            <person name="Wang C."/>
            <person name="Huo Q."/>
            <person name="Li W."/>
            <person name="Guo W."/>
            <person name="Chen H."/>
            <person name="Chen S."/>
            <person name="Zhou L."/>
            <person name="Zhou L."/>
            <person name="Ni X."/>
            <person name="Tian J."/>
            <person name="Zhou Y."/>
            <person name="Sheng Y."/>
            <person name="Liu T."/>
            <person name="Pan Y."/>
            <person name="Xia L."/>
            <person name="Li J."/>
            <person name="Zhao F."/>
            <person name="Cao W."/>
        </authorList>
    </citation>
    <scope>NUCLEOTIDE SEQUENCE</scope>
    <source>
        <strain evidence="1">Rmic-2018</strain>
        <tissue evidence="1">Larvae</tissue>
    </source>
</reference>